<organism evidence="2 3">
    <name type="scientific">Pleurodeles waltl</name>
    <name type="common">Iberian ribbed newt</name>
    <dbReference type="NCBI Taxonomy" id="8319"/>
    <lineage>
        <taxon>Eukaryota</taxon>
        <taxon>Metazoa</taxon>
        <taxon>Chordata</taxon>
        <taxon>Craniata</taxon>
        <taxon>Vertebrata</taxon>
        <taxon>Euteleostomi</taxon>
        <taxon>Amphibia</taxon>
        <taxon>Batrachia</taxon>
        <taxon>Caudata</taxon>
        <taxon>Salamandroidea</taxon>
        <taxon>Salamandridae</taxon>
        <taxon>Pleurodelinae</taxon>
        <taxon>Pleurodeles</taxon>
    </lineage>
</organism>
<dbReference type="AlphaFoldDB" id="A0AAV7MIN9"/>
<accession>A0AAV7MIN9</accession>
<dbReference type="Proteomes" id="UP001066276">
    <property type="component" value="Chromosome 9"/>
</dbReference>
<feature type="compositionally biased region" description="Acidic residues" evidence="1">
    <location>
        <begin position="94"/>
        <end position="103"/>
    </location>
</feature>
<feature type="compositionally biased region" description="Basic and acidic residues" evidence="1">
    <location>
        <begin position="47"/>
        <end position="93"/>
    </location>
</feature>
<feature type="compositionally biased region" description="Basic and acidic residues" evidence="1">
    <location>
        <begin position="118"/>
        <end position="130"/>
    </location>
</feature>
<protein>
    <submittedName>
        <fullName evidence="2">Uncharacterized protein</fullName>
    </submittedName>
</protein>
<evidence type="ECO:0000256" key="1">
    <source>
        <dbReference type="SAM" id="MobiDB-lite"/>
    </source>
</evidence>
<feature type="region of interest" description="Disordered" evidence="1">
    <location>
        <begin position="47"/>
        <end position="149"/>
    </location>
</feature>
<reference evidence="2" key="1">
    <citation type="journal article" date="2022" name="bioRxiv">
        <title>Sequencing and chromosome-scale assembly of the giantPleurodeles waltlgenome.</title>
        <authorList>
            <person name="Brown T."/>
            <person name="Elewa A."/>
            <person name="Iarovenko S."/>
            <person name="Subramanian E."/>
            <person name="Araus A.J."/>
            <person name="Petzold A."/>
            <person name="Susuki M."/>
            <person name="Suzuki K.-i.T."/>
            <person name="Hayashi T."/>
            <person name="Toyoda A."/>
            <person name="Oliveira C."/>
            <person name="Osipova E."/>
            <person name="Leigh N.D."/>
            <person name="Simon A."/>
            <person name="Yun M.H."/>
        </authorList>
    </citation>
    <scope>NUCLEOTIDE SEQUENCE</scope>
    <source>
        <strain evidence="2">20211129_DDA</strain>
        <tissue evidence="2">Liver</tissue>
    </source>
</reference>
<proteinExistence type="predicted"/>
<evidence type="ECO:0000313" key="2">
    <source>
        <dbReference type="EMBL" id="KAJ1103222.1"/>
    </source>
</evidence>
<comment type="caution">
    <text evidence="2">The sequence shown here is derived from an EMBL/GenBank/DDBJ whole genome shotgun (WGS) entry which is preliminary data.</text>
</comment>
<gene>
    <name evidence="2" type="ORF">NDU88_000649</name>
</gene>
<keyword evidence="3" id="KW-1185">Reference proteome</keyword>
<sequence length="215" mass="23728">MSHLAPCRVPKHPAIEYGGHPVPWRHCGNTPLGNPDIRIPVVKYEAGRPRRKDAEAEEPCREDAEAEEPCREDAEAEEPCREDAEAEEPCREDAEAEEPCGQDDAEKTVQGDAVTGESRTKGPPKERSRLEQLTPGESLDEGQASPEPLTLRHVPGGAWLQQVILGCTSWLDLRLCCFLLLLHLPRRDPMTNLVMLADLPVMGCWASSKHVGKCG</sequence>
<dbReference type="EMBL" id="JANPWB010000013">
    <property type="protein sequence ID" value="KAJ1103222.1"/>
    <property type="molecule type" value="Genomic_DNA"/>
</dbReference>
<evidence type="ECO:0000313" key="3">
    <source>
        <dbReference type="Proteomes" id="UP001066276"/>
    </source>
</evidence>
<name>A0AAV7MIN9_PLEWA</name>